<dbReference type="GO" id="GO:0005737">
    <property type="term" value="C:cytoplasm"/>
    <property type="evidence" value="ECO:0007669"/>
    <property type="project" value="UniProtKB-SubCell"/>
</dbReference>
<dbReference type="InterPro" id="IPR002676">
    <property type="entry name" value="RimM_N"/>
</dbReference>
<dbReference type="InterPro" id="IPR036976">
    <property type="entry name" value="RimM_N_sf"/>
</dbReference>
<dbReference type="GO" id="GO:0006364">
    <property type="term" value="P:rRNA processing"/>
    <property type="evidence" value="ECO:0007669"/>
    <property type="project" value="UniProtKB-UniRule"/>
</dbReference>
<dbReference type="InterPro" id="IPR009000">
    <property type="entry name" value="Transl_B-barrel_sf"/>
</dbReference>
<evidence type="ECO:0000313" key="8">
    <source>
        <dbReference type="EMBL" id="QCI79868.1"/>
    </source>
</evidence>
<dbReference type="Pfam" id="PF24986">
    <property type="entry name" value="PRC_RimM"/>
    <property type="match status" value="1"/>
</dbReference>
<keyword evidence="1 5" id="KW-0963">Cytoplasm</keyword>
<dbReference type="AlphaFoldDB" id="A0A4D7C8Q1"/>
<dbReference type="PANTHER" id="PTHR33692">
    <property type="entry name" value="RIBOSOME MATURATION FACTOR RIMM"/>
    <property type="match status" value="1"/>
</dbReference>
<dbReference type="SUPFAM" id="SSF50447">
    <property type="entry name" value="Translation proteins"/>
    <property type="match status" value="1"/>
</dbReference>
<sequence length="151" mass="16250">MRGDVRLKLLADSLDSLRRHKSFDAGGRTLTLVNAREQGNGIVARFAEITDRTAAEALRGVLLGIPRDRLPDLDQPGEYYQADLIGLRVETETGKSVGRVRAIENFGAGDILDIALDDGVTVMVPFREAVAPVVDIPGGRIVVVAEALSTQ</sequence>
<evidence type="ECO:0000313" key="9">
    <source>
        <dbReference type="Proteomes" id="UP000298714"/>
    </source>
</evidence>
<evidence type="ECO:0000256" key="4">
    <source>
        <dbReference type="ARBA" id="ARBA00023186"/>
    </source>
</evidence>
<comment type="similarity">
    <text evidence="5">Belongs to the RimM family.</text>
</comment>
<evidence type="ECO:0000256" key="3">
    <source>
        <dbReference type="ARBA" id="ARBA00022552"/>
    </source>
</evidence>
<comment type="subcellular location">
    <subcellularLocation>
        <location evidence="5">Cytoplasm</location>
    </subcellularLocation>
</comment>
<dbReference type="GO" id="GO:0042274">
    <property type="term" value="P:ribosomal small subunit biogenesis"/>
    <property type="evidence" value="ECO:0007669"/>
    <property type="project" value="UniProtKB-UniRule"/>
</dbReference>
<comment type="function">
    <text evidence="5">An accessory protein needed during the final step in the assembly of 30S ribosomal subunit, possibly for assembly of the head region. Essential for efficient processing of 16S rRNA. May be needed both before and after RbfA during the maturation of 16S rRNA. It has affinity for free ribosomal 30S subunits but not for 70S ribosomes.</text>
</comment>
<evidence type="ECO:0000256" key="2">
    <source>
        <dbReference type="ARBA" id="ARBA00022517"/>
    </source>
</evidence>
<gene>
    <name evidence="5 8" type="primary">rimM</name>
    <name evidence="8" type="ORF">E6W36_11205</name>
</gene>
<name>A0A4D7C8Q1_9SPHN</name>
<evidence type="ECO:0000259" key="7">
    <source>
        <dbReference type="Pfam" id="PF24986"/>
    </source>
</evidence>
<dbReference type="NCBIfam" id="TIGR02273">
    <property type="entry name" value="16S_RimM"/>
    <property type="match status" value="1"/>
</dbReference>
<dbReference type="InterPro" id="IPR056792">
    <property type="entry name" value="PRC_RimM"/>
</dbReference>
<feature type="domain" description="RimM N-terminal" evidence="6">
    <location>
        <begin position="2"/>
        <end position="68"/>
    </location>
</feature>
<dbReference type="SUPFAM" id="SSF50346">
    <property type="entry name" value="PRC-barrel domain"/>
    <property type="match status" value="1"/>
</dbReference>
<evidence type="ECO:0000256" key="5">
    <source>
        <dbReference type="HAMAP-Rule" id="MF_00014"/>
    </source>
</evidence>
<dbReference type="KEGG" id="hgn:E6W36_11205"/>
<dbReference type="Pfam" id="PF01782">
    <property type="entry name" value="RimM"/>
    <property type="match status" value="1"/>
</dbReference>
<accession>A0A4D7C8Q1</accession>
<protein>
    <recommendedName>
        <fullName evidence="5">Ribosome maturation factor RimM</fullName>
    </recommendedName>
</protein>
<dbReference type="RefSeq" id="WP_222872710.1">
    <property type="nucleotide sequence ID" value="NZ_CP039704.1"/>
</dbReference>
<dbReference type="Proteomes" id="UP000298714">
    <property type="component" value="Chromosome"/>
</dbReference>
<reference evidence="9" key="1">
    <citation type="submission" date="2019-04" db="EMBL/GenBank/DDBJ databases">
        <title>Complete genome sequence of Sphingomonas sp. W1-2-3.</title>
        <authorList>
            <person name="Im W.T."/>
        </authorList>
    </citation>
    <scope>NUCLEOTIDE SEQUENCE [LARGE SCALE GENOMIC DNA]</scope>
    <source>
        <strain evidence="9">W1-2-3</strain>
    </source>
</reference>
<keyword evidence="9" id="KW-1185">Reference proteome</keyword>
<proteinExistence type="inferred from homology"/>
<dbReference type="GO" id="GO:0043022">
    <property type="term" value="F:ribosome binding"/>
    <property type="evidence" value="ECO:0007669"/>
    <property type="project" value="InterPro"/>
</dbReference>
<feature type="domain" description="Ribosome maturation factor RimM PRC barrel" evidence="7">
    <location>
        <begin position="83"/>
        <end position="144"/>
    </location>
</feature>
<keyword evidence="2 5" id="KW-0690">Ribosome biogenesis</keyword>
<comment type="domain">
    <text evidence="5">The PRC barrel domain binds ribosomal protein uS19.</text>
</comment>
<organism evidence="8 9">
    <name type="scientific">Hankyongella ginsenosidimutans</name>
    <dbReference type="NCBI Taxonomy" id="1763828"/>
    <lineage>
        <taxon>Bacteria</taxon>
        <taxon>Pseudomonadati</taxon>
        <taxon>Pseudomonadota</taxon>
        <taxon>Alphaproteobacteria</taxon>
        <taxon>Sphingomonadales</taxon>
        <taxon>Sphingomonadaceae</taxon>
        <taxon>Hankyongella</taxon>
    </lineage>
</organism>
<keyword evidence="3 5" id="KW-0698">rRNA processing</keyword>
<dbReference type="Gene3D" id="2.40.30.60">
    <property type="entry name" value="RimM"/>
    <property type="match status" value="1"/>
</dbReference>
<dbReference type="GO" id="GO:0005840">
    <property type="term" value="C:ribosome"/>
    <property type="evidence" value="ECO:0007669"/>
    <property type="project" value="InterPro"/>
</dbReference>
<keyword evidence="4 5" id="KW-0143">Chaperone</keyword>
<dbReference type="InterPro" id="IPR011961">
    <property type="entry name" value="RimM"/>
</dbReference>
<evidence type="ECO:0000259" key="6">
    <source>
        <dbReference type="Pfam" id="PF01782"/>
    </source>
</evidence>
<dbReference type="PANTHER" id="PTHR33692:SF1">
    <property type="entry name" value="RIBOSOME MATURATION FACTOR RIMM"/>
    <property type="match status" value="1"/>
</dbReference>
<dbReference type="HAMAP" id="MF_00014">
    <property type="entry name" value="Ribosome_mat_RimM"/>
    <property type="match status" value="1"/>
</dbReference>
<dbReference type="EMBL" id="CP039704">
    <property type="protein sequence ID" value="QCI79868.1"/>
    <property type="molecule type" value="Genomic_DNA"/>
</dbReference>
<evidence type="ECO:0000256" key="1">
    <source>
        <dbReference type="ARBA" id="ARBA00022490"/>
    </source>
</evidence>
<dbReference type="Gene3D" id="2.30.30.240">
    <property type="entry name" value="PRC-barrel domain"/>
    <property type="match status" value="1"/>
</dbReference>
<comment type="subunit">
    <text evidence="5">Binds ribosomal protein uS19.</text>
</comment>
<dbReference type="InterPro" id="IPR011033">
    <property type="entry name" value="PRC_barrel-like_sf"/>
</dbReference>